<dbReference type="EMBL" id="QLMA01000010">
    <property type="protein sequence ID" value="RAJ75114.1"/>
    <property type="molecule type" value="Genomic_DNA"/>
</dbReference>
<feature type="compositionally biased region" description="Polar residues" evidence="1">
    <location>
        <begin position="186"/>
        <end position="218"/>
    </location>
</feature>
<feature type="region of interest" description="Disordered" evidence="1">
    <location>
        <begin position="178"/>
        <end position="364"/>
    </location>
</feature>
<feature type="compositionally biased region" description="Polar residues" evidence="1">
    <location>
        <begin position="229"/>
        <end position="261"/>
    </location>
</feature>
<feature type="transmembrane region" description="Helical" evidence="2">
    <location>
        <begin position="55"/>
        <end position="74"/>
    </location>
</feature>
<keyword evidence="4" id="KW-1185">Reference proteome</keyword>
<protein>
    <submittedName>
        <fullName evidence="3">Uncharacterized protein</fullName>
    </submittedName>
</protein>
<feature type="compositionally biased region" description="Polar residues" evidence="1">
    <location>
        <begin position="323"/>
        <end position="334"/>
    </location>
</feature>
<feature type="compositionally biased region" description="Low complexity" evidence="1">
    <location>
        <begin position="275"/>
        <end position="287"/>
    </location>
</feature>
<feature type="compositionally biased region" description="Polar residues" evidence="1">
    <location>
        <begin position="288"/>
        <end position="309"/>
    </location>
</feature>
<keyword evidence="2" id="KW-0472">Membrane</keyword>
<accession>A0A327VK71</accession>
<feature type="region of interest" description="Disordered" evidence="1">
    <location>
        <begin position="406"/>
        <end position="460"/>
    </location>
</feature>
<feature type="compositionally biased region" description="Polar residues" evidence="1">
    <location>
        <begin position="425"/>
        <end position="435"/>
    </location>
</feature>
<evidence type="ECO:0000256" key="2">
    <source>
        <dbReference type="SAM" id="Phobius"/>
    </source>
</evidence>
<reference evidence="3 4" key="1">
    <citation type="submission" date="2018-06" db="EMBL/GenBank/DDBJ databases">
        <title>Genomic Encyclopedia of Archaeal and Bacterial Type Strains, Phase II (KMG-II): from individual species to whole genera.</title>
        <authorList>
            <person name="Goeker M."/>
        </authorList>
    </citation>
    <scope>NUCLEOTIDE SEQUENCE [LARGE SCALE GENOMIC DNA]</scope>
    <source>
        <strain evidence="3 4">DSM 29821</strain>
    </source>
</reference>
<evidence type="ECO:0000313" key="4">
    <source>
        <dbReference type="Proteomes" id="UP000249819"/>
    </source>
</evidence>
<comment type="caution">
    <text evidence="3">The sequence shown here is derived from an EMBL/GenBank/DDBJ whole genome shotgun (WGS) entry which is preliminary data.</text>
</comment>
<feature type="compositionally biased region" description="Polar residues" evidence="1">
    <location>
        <begin position="442"/>
        <end position="451"/>
    </location>
</feature>
<keyword evidence="2" id="KW-0812">Transmembrane</keyword>
<dbReference type="OrthoDB" id="644873at2"/>
<name>A0A327VK71_9BACT</name>
<evidence type="ECO:0000256" key="1">
    <source>
        <dbReference type="SAM" id="MobiDB-lite"/>
    </source>
</evidence>
<feature type="compositionally biased region" description="Polar residues" evidence="1">
    <location>
        <begin position="102"/>
        <end position="122"/>
    </location>
</feature>
<keyword evidence="2" id="KW-1133">Transmembrane helix</keyword>
<sequence>MQFFNEENVPIPLPPADSSWKLMEQALNKAMPVNAPAGGSESPHAGSLGVKLLTIAKYIAVTVFCAGVIAYGVYRMTAARKKVAPAEDHSTMTRDSALKVTDSGSLKTKNAEQSRGMSQMETVTTSGEGVVAGDVVNNGMSGAVSSNASVGSTVSGGVASNGLSTSGNISANKNSHGAVAGGNAGSRESGSNIGRTVSGGVTSNGLSTSGNISANKNSHGVVAGGNAGSRESGSNIGRTVSGGVTSNGLSTSGNISANKNSHGAVAGGNARSGESISGNVSSKGSSGNTIPGSIANNGLSTSGKVPSNAHSKRPKSVAPVGSRLSTSGDMPSNGSGRGIVTAGGADNRLSNAGGKRASTTVANNGASSSENITINRNTVVNKNGLSNHPKLTSEKNISTGKSLKLVDGQASQGNPGKKYIGKHLPNQTTTTNGLSGNDKENQATSENATTNTKEESASHISSLVKPGIVTANNRKKNIAAAQRKGNNGKSQPSPINTAVSAAANSPLPASSSETGTPAITAPLYAGIQFQPIRTVRNHSSSPLQVSAETMGRITNYRMPKNTFHTPGYWEIMGQWSIPIPITNNPGYYKGPSGNTQFYRLLIPGFRAQRTWNNAAISLDLNLMATQIYDKQPYSRIPSGTSSIDEQSLTLLQTFGYKAGLAYHHRLVGQFFGSAGIQAYLGHTGSIQETSATRDTFGIHNKTIIYMNKGSLWNSLGKFQGNITAELYYDHKRWQAAARTAIPVLHTAKDSIGTNMKPAIQLEILLRWKIWKNK</sequence>
<proteinExistence type="predicted"/>
<dbReference type="AlphaFoldDB" id="A0A327VK71"/>
<feature type="region of interest" description="Disordered" evidence="1">
    <location>
        <begin position="94"/>
        <end position="122"/>
    </location>
</feature>
<evidence type="ECO:0000313" key="3">
    <source>
        <dbReference type="EMBL" id="RAJ75114.1"/>
    </source>
</evidence>
<organism evidence="3 4">
    <name type="scientific">Chitinophaga dinghuensis</name>
    <dbReference type="NCBI Taxonomy" id="1539050"/>
    <lineage>
        <taxon>Bacteria</taxon>
        <taxon>Pseudomonadati</taxon>
        <taxon>Bacteroidota</taxon>
        <taxon>Chitinophagia</taxon>
        <taxon>Chitinophagales</taxon>
        <taxon>Chitinophagaceae</taxon>
        <taxon>Chitinophaga</taxon>
    </lineage>
</organism>
<dbReference type="RefSeq" id="WP_111595015.1">
    <property type="nucleotide sequence ID" value="NZ_QLMA01000010.1"/>
</dbReference>
<dbReference type="Proteomes" id="UP000249819">
    <property type="component" value="Unassembled WGS sequence"/>
</dbReference>
<gene>
    <name evidence="3" type="ORF">CLV59_110161</name>
</gene>